<evidence type="ECO:0000256" key="4">
    <source>
        <dbReference type="ARBA" id="ARBA00022825"/>
    </source>
</evidence>
<keyword evidence="4 5" id="KW-0720">Serine protease</keyword>
<comment type="similarity">
    <text evidence="1 5 6">Belongs to the peptidase S8 family.</text>
</comment>
<dbReference type="OrthoDB" id="206201at2759"/>
<dbReference type="PROSITE" id="PS00136">
    <property type="entry name" value="SUBTILASE_ASP"/>
    <property type="match status" value="1"/>
</dbReference>
<name>A0A1X6P624_PORUM</name>
<dbReference type="Proteomes" id="UP000218209">
    <property type="component" value="Unassembled WGS sequence"/>
</dbReference>
<dbReference type="Gene3D" id="3.40.50.200">
    <property type="entry name" value="Peptidase S8/S53 domain"/>
    <property type="match status" value="1"/>
</dbReference>
<dbReference type="PROSITE" id="PS51892">
    <property type="entry name" value="SUBTILASE"/>
    <property type="match status" value="1"/>
</dbReference>
<protein>
    <recommendedName>
        <fullName evidence="7">Peptidase S8/S53 domain-containing protein</fullName>
    </recommendedName>
</protein>
<reference evidence="8 9" key="1">
    <citation type="submission" date="2017-03" db="EMBL/GenBank/DDBJ databases">
        <title>WGS assembly of Porphyra umbilicalis.</title>
        <authorList>
            <person name="Brawley S.H."/>
            <person name="Blouin N.A."/>
            <person name="Ficko-Blean E."/>
            <person name="Wheeler G.L."/>
            <person name="Lohr M."/>
            <person name="Goodson H.V."/>
            <person name="Jenkins J.W."/>
            <person name="Blaby-Haas C.E."/>
            <person name="Helliwell K.E."/>
            <person name="Chan C."/>
            <person name="Marriage T."/>
            <person name="Bhattacharya D."/>
            <person name="Klein A.S."/>
            <person name="Badis Y."/>
            <person name="Brodie J."/>
            <person name="Cao Y."/>
            <person name="Collen J."/>
            <person name="Dittami S.M."/>
            <person name="Gachon C.M."/>
            <person name="Green B.R."/>
            <person name="Karpowicz S."/>
            <person name="Kim J.W."/>
            <person name="Kudahl U."/>
            <person name="Lin S."/>
            <person name="Michel G."/>
            <person name="Mittag M."/>
            <person name="Olson B.J."/>
            <person name="Pangilinan J."/>
            <person name="Peng Y."/>
            <person name="Qiu H."/>
            <person name="Shu S."/>
            <person name="Singer J.T."/>
            <person name="Smith A.G."/>
            <person name="Sprecher B.N."/>
            <person name="Wagner V."/>
            <person name="Wang W."/>
            <person name="Wang Z.-Y."/>
            <person name="Yan J."/>
            <person name="Yarish C."/>
            <person name="Zoeuner-Riek S."/>
            <person name="Zhuang Y."/>
            <person name="Zou Y."/>
            <person name="Lindquist E.A."/>
            <person name="Grimwood J."/>
            <person name="Barry K."/>
            <person name="Rokhsar D.S."/>
            <person name="Schmutz J."/>
            <person name="Stiller J.W."/>
            <person name="Grossman A.R."/>
            <person name="Prochnik S.E."/>
        </authorList>
    </citation>
    <scope>NUCLEOTIDE SEQUENCE [LARGE SCALE GENOMIC DNA]</scope>
    <source>
        <strain evidence="8">4086291</strain>
    </source>
</reference>
<dbReference type="InterPro" id="IPR036852">
    <property type="entry name" value="Peptidase_S8/S53_dom_sf"/>
</dbReference>
<evidence type="ECO:0000313" key="8">
    <source>
        <dbReference type="EMBL" id="OSX76195.1"/>
    </source>
</evidence>
<dbReference type="GO" id="GO:0006508">
    <property type="term" value="P:proteolysis"/>
    <property type="evidence" value="ECO:0007669"/>
    <property type="project" value="UniProtKB-KW"/>
</dbReference>
<keyword evidence="2 5" id="KW-0645">Protease</keyword>
<feature type="active site" description="Charge relay system" evidence="5">
    <location>
        <position position="192"/>
    </location>
</feature>
<dbReference type="PRINTS" id="PR00723">
    <property type="entry name" value="SUBTILISIN"/>
</dbReference>
<evidence type="ECO:0000313" key="9">
    <source>
        <dbReference type="Proteomes" id="UP000218209"/>
    </source>
</evidence>
<keyword evidence="3 5" id="KW-0378">Hydrolase</keyword>
<accession>A0A1X6P624</accession>
<dbReference type="PANTHER" id="PTHR43806">
    <property type="entry name" value="PEPTIDASE S8"/>
    <property type="match status" value="1"/>
</dbReference>
<evidence type="ECO:0000256" key="5">
    <source>
        <dbReference type="PROSITE-ProRule" id="PRU01240"/>
    </source>
</evidence>
<dbReference type="InterPro" id="IPR050131">
    <property type="entry name" value="Peptidase_S8_subtilisin-like"/>
</dbReference>
<evidence type="ECO:0000256" key="2">
    <source>
        <dbReference type="ARBA" id="ARBA00022670"/>
    </source>
</evidence>
<dbReference type="GO" id="GO:0005615">
    <property type="term" value="C:extracellular space"/>
    <property type="evidence" value="ECO:0007669"/>
    <property type="project" value="TreeGrafter"/>
</dbReference>
<dbReference type="InterPro" id="IPR023827">
    <property type="entry name" value="Peptidase_S8_Asp-AS"/>
</dbReference>
<evidence type="ECO:0000256" key="1">
    <source>
        <dbReference type="ARBA" id="ARBA00011073"/>
    </source>
</evidence>
<feature type="active site" description="Charge relay system" evidence="5">
    <location>
        <position position="388"/>
    </location>
</feature>
<dbReference type="InterPro" id="IPR000209">
    <property type="entry name" value="Peptidase_S8/S53_dom"/>
</dbReference>
<dbReference type="EMBL" id="KV918876">
    <property type="protein sequence ID" value="OSX76195.1"/>
    <property type="molecule type" value="Genomic_DNA"/>
</dbReference>
<feature type="domain" description="Peptidase S8/S53" evidence="7">
    <location>
        <begin position="183"/>
        <end position="404"/>
    </location>
</feature>
<feature type="active site" description="Charge relay system" evidence="5">
    <location>
        <position position="228"/>
    </location>
</feature>
<proteinExistence type="inferred from homology"/>
<dbReference type="PROSITE" id="PS00138">
    <property type="entry name" value="SUBTILASE_SER"/>
    <property type="match status" value="1"/>
</dbReference>
<organism evidence="8 9">
    <name type="scientific">Porphyra umbilicalis</name>
    <name type="common">Purple laver</name>
    <name type="synonym">Red alga</name>
    <dbReference type="NCBI Taxonomy" id="2786"/>
    <lineage>
        <taxon>Eukaryota</taxon>
        <taxon>Rhodophyta</taxon>
        <taxon>Bangiophyceae</taxon>
        <taxon>Bangiales</taxon>
        <taxon>Bangiaceae</taxon>
        <taxon>Porphyra</taxon>
    </lineage>
</organism>
<keyword evidence="9" id="KW-1185">Reference proteome</keyword>
<dbReference type="SUPFAM" id="SSF52743">
    <property type="entry name" value="Subtilisin-like"/>
    <property type="match status" value="1"/>
</dbReference>
<evidence type="ECO:0000256" key="3">
    <source>
        <dbReference type="ARBA" id="ARBA00022801"/>
    </source>
</evidence>
<evidence type="ECO:0000259" key="7">
    <source>
        <dbReference type="Pfam" id="PF00082"/>
    </source>
</evidence>
<gene>
    <name evidence="8" type="ORF">BU14_0203s0006</name>
</gene>
<dbReference type="GO" id="GO:0004252">
    <property type="term" value="F:serine-type endopeptidase activity"/>
    <property type="evidence" value="ECO:0007669"/>
    <property type="project" value="UniProtKB-UniRule"/>
</dbReference>
<sequence>MALVSWRSFPAAAVRAAAAVAAVTIAMARAVLPHAAAAAPTPDPPRTAMFIFAVQLSCTAACFDEVVADYAAAGCTGARLFLSLNMFAAACPVPNYGGDTRAAAGGRGSVRTSRRRAPPAVEAWAPDEVVRVSAPAPVPSPAGEAVASPPAGAVDSWGLDRINQAALPLDGNTSTSGCYPAAGAGVHVFVLDSGINDKHAQLAHLGDRLTATVAPGAPFPNGTDELGHGTHVIGTIAGVDTGVAPGVNVTSIKTQGGAEDGSLIDLVPGIDAVTGWAAASPTTPVLLSLSLGLARPPFGPDMLATAVNRAAASGLLTITSAGNGGGDACGATPGWAAAAINVAASNRTDGLAPSSNRGPCVDVVAPGSNIVSADARSATALVGRTGTSMAAPHVTGVAALVLGEAGGRVTRGGLLDAMTDATAVVAGFPLAWASPGRC</sequence>
<evidence type="ECO:0000256" key="6">
    <source>
        <dbReference type="RuleBase" id="RU003355"/>
    </source>
</evidence>
<dbReference type="InterPro" id="IPR023828">
    <property type="entry name" value="Peptidase_S8_Ser-AS"/>
</dbReference>
<dbReference type="Pfam" id="PF00082">
    <property type="entry name" value="Peptidase_S8"/>
    <property type="match status" value="1"/>
</dbReference>
<dbReference type="InterPro" id="IPR015500">
    <property type="entry name" value="Peptidase_S8_subtilisin-rel"/>
</dbReference>
<dbReference type="PANTHER" id="PTHR43806:SF11">
    <property type="entry name" value="CEREVISIN-RELATED"/>
    <property type="match status" value="1"/>
</dbReference>
<dbReference type="AlphaFoldDB" id="A0A1X6P624"/>